<dbReference type="OrthoDB" id="5946465at2759"/>
<keyword evidence="1" id="KW-0040">ANK repeat</keyword>
<dbReference type="EMBL" id="CACVKT020004708">
    <property type="protein sequence ID" value="CAC5391341.1"/>
    <property type="molecule type" value="Genomic_DNA"/>
</dbReference>
<dbReference type="Gene3D" id="1.25.40.20">
    <property type="entry name" value="Ankyrin repeat-containing domain"/>
    <property type="match status" value="1"/>
</dbReference>
<evidence type="ECO:0000256" key="1">
    <source>
        <dbReference type="PROSITE-ProRule" id="PRU00023"/>
    </source>
</evidence>
<gene>
    <name evidence="2" type="ORF">MCOR_26352</name>
</gene>
<dbReference type="Proteomes" id="UP000507470">
    <property type="component" value="Unassembled WGS sequence"/>
</dbReference>
<proteinExistence type="predicted"/>
<keyword evidence="3" id="KW-1185">Reference proteome</keyword>
<dbReference type="PROSITE" id="PS50297">
    <property type="entry name" value="ANK_REP_REGION"/>
    <property type="match status" value="1"/>
</dbReference>
<dbReference type="Pfam" id="PF00023">
    <property type="entry name" value="Ank"/>
    <property type="match status" value="1"/>
</dbReference>
<evidence type="ECO:0000313" key="2">
    <source>
        <dbReference type="EMBL" id="CAC5391341.1"/>
    </source>
</evidence>
<organism evidence="2 3">
    <name type="scientific">Mytilus coruscus</name>
    <name type="common">Sea mussel</name>
    <dbReference type="NCBI Taxonomy" id="42192"/>
    <lineage>
        <taxon>Eukaryota</taxon>
        <taxon>Metazoa</taxon>
        <taxon>Spiralia</taxon>
        <taxon>Lophotrochozoa</taxon>
        <taxon>Mollusca</taxon>
        <taxon>Bivalvia</taxon>
        <taxon>Autobranchia</taxon>
        <taxon>Pteriomorphia</taxon>
        <taxon>Mytilida</taxon>
        <taxon>Mytiloidea</taxon>
        <taxon>Mytilidae</taxon>
        <taxon>Mytilinae</taxon>
        <taxon>Mytilus</taxon>
    </lineage>
</organism>
<name>A0A6J8C7D1_MYTCO</name>
<accession>A0A6J8C7D1</accession>
<dbReference type="PROSITE" id="PS50088">
    <property type="entry name" value="ANK_REPEAT"/>
    <property type="match status" value="1"/>
</dbReference>
<evidence type="ECO:0000313" key="3">
    <source>
        <dbReference type="Proteomes" id="UP000507470"/>
    </source>
</evidence>
<dbReference type="InterPro" id="IPR002110">
    <property type="entry name" value="Ankyrin_rpt"/>
</dbReference>
<feature type="repeat" description="ANK" evidence="1">
    <location>
        <begin position="137"/>
        <end position="169"/>
    </location>
</feature>
<sequence length="188" mass="20189">MVDEKSTYIQSRAYMDQNANRIENEEHSTDSSQSVNVNIVNVDVSSGVIRYLEDKGGNVDVSSGVIRYMVDKGGKVDVSSEVIGYLVDKGGKVDVSSEVIGYLVDKGGNVDVSSKVIGYLVDKGGQVNASSKIKDKHGITPILAAIWEGHTSSVKILLQKGASKEGSSPDGMSYLECAEKEDIKQLLQ</sequence>
<dbReference type="InterPro" id="IPR036770">
    <property type="entry name" value="Ankyrin_rpt-contain_sf"/>
</dbReference>
<dbReference type="AlphaFoldDB" id="A0A6J8C7D1"/>
<dbReference type="SUPFAM" id="SSF48403">
    <property type="entry name" value="Ankyrin repeat"/>
    <property type="match status" value="1"/>
</dbReference>
<reference evidence="2 3" key="1">
    <citation type="submission" date="2020-06" db="EMBL/GenBank/DDBJ databases">
        <authorList>
            <person name="Li R."/>
            <person name="Bekaert M."/>
        </authorList>
    </citation>
    <scope>NUCLEOTIDE SEQUENCE [LARGE SCALE GENOMIC DNA]</scope>
    <source>
        <strain evidence="3">wild</strain>
    </source>
</reference>
<protein>
    <submittedName>
        <fullName evidence="2">Uncharacterized protein</fullName>
    </submittedName>
</protein>